<dbReference type="InterPro" id="IPR036291">
    <property type="entry name" value="NAD(P)-bd_dom_sf"/>
</dbReference>
<keyword evidence="4" id="KW-0641">Proline biosynthesis</keyword>
<accession>A0A4Q2RIX8</accession>
<sequence>MTDVPDTDPPNARLSTTRPSGTDASDARDTVLLVGAGRMGGSMLEGWLAQGVSGGRIAVSDPQPSPALTALCRAGGVALNPPAVHPVDTLVLAIKPQALEASAPAIASWAGPGTAVVSILAGRTLADLAARFPRAAGCVRAMPNLPASVGRGITGFASDGRLSPEAVLRAERWLGAVGRVERLAHEGEIDMVTAVSGSGPAYVFLLAEALARAGERLGLSPDLAARLGRATVEGAGELLHRQPDVPPATLRQNVTSPGGTTAAALAVLMADDALGPLLDRAVEAAFRRAQELSR</sequence>
<evidence type="ECO:0000256" key="6">
    <source>
        <dbReference type="PIRSR" id="PIRSR000193-1"/>
    </source>
</evidence>
<evidence type="ECO:0000259" key="8">
    <source>
        <dbReference type="Pfam" id="PF03807"/>
    </source>
</evidence>
<comment type="similarity">
    <text evidence="1 4">Belongs to the pyrroline-5-carboxylate reductase family.</text>
</comment>
<comment type="caution">
    <text evidence="10">The sequence shown here is derived from an EMBL/GenBank/DDBJ whole genome shotgun (WGS) entry which is preliminary data.</text>
</comment>
<comment type="catalytic activity">
    <reaction evidence="4">
        <text>L-proline + NADP(+) = (S)-1-pyrroline-5-carboxylate + NADPH + 2 H(+)</text>
        <dbReference type="Rhea" id="RHEA:14109"/>
        <dbReference type="ChEBI" id="CHEBI:15378"/>
        <dbReference type="ChEBI" id="CHEBI:17388"/>
        <dbReference type="ChEBI" id="CHEBI:57783"/>
        <dbReference type="ChEBI" id="CHEBI:58349"/>
        <dbReference type="ChEBI" id="CHEBI:60039"/>
        <dbReference type="EC" id="1.5.1.2"/>
    </reaction>
</comment>
<comment type="function">
    <text evidence="4">Catalyzes the reduction of 1-pyrroline-5-carboxylate (PCA) to L-proline.</text>
</comment>
<dbReference type="EMBL" id="QYBC01000002">
    <property type="protein sequence ID" value="RYB07005.1"/>
    <property type="molecule type" value="Genomic_DNA"/>
</dbReference>
<evidence type="ECO:0000256" key="1">
    <source>
        <dbReference type="ARBA" id="ARBA00005525"/>
    </source>
</evidence>
<dbReference type="Gene3D" id="1.10.3730.10">
    <property type="entry name" value="ProC C-terminal domain-like"/>
    <property type="match status" value="1"/>
</dbReference>
<evidence type="ECO:0000313" key="11">
    <source>
        <dbReference type="Proteomes" id="UP000289411"/>
    </source>
</evidence>
<dbReference type="GO" id="GO:0005737">
    <property type="term" value="C:cytoplasm"/>
    <property type="evidence" value="ECO:0007669"/>
    <property type="project" value="UniProtKB-SubCell"/>
</dbReference>
<evidence type="ECO:0000256" key="2">
    <source>
        <dbReference type="ARBA" id="ARBA00022857"/>
    </source>
</evidence>
<name>A0A4Q2RIX8_9HYPH</name>
<dbReference type="PANTHER" id="PTHR11645:SF0">
    <property type="entry name" value="PYRROLINE-5-CARBOXYLATE REDUCTASE 3"/>
    <property type="match status" value="1"/>
</dbReference>
<dbReference type="SUPFAM" id="SSF51735">
    <property type="entry name" value="NAD(P)-binding Rossmann-fold domains"/>
    <property type="match status" value="1"/>
</dbReference>
<dbReference type="Pfam" id="PF03807">
    <property type="entry name" value="F420_oxidored"/>
    <property type="match status" value="1"/>
</dbReference>
<proteinExistence type="inferred from homology"/>
<keyword evidence="4" id="KW-0963">Cytoplasm</keyword>
<feature type="domain" description="Pyrroline-5-carboxylate reductase dimerisation" evidence="9">
    <location>
        <begin position="186"/>
        <end position="292"/>
    </location>
</feature>
<dbReference type="InterPro" id="IPR000304">
    <property type="entry name" value="Pyrroline-COOH_reductase"/>
</dbReference>
<evidence type="ECO:0000259" key="9">
    <source>
        <dbReference type="Pfam" id="PF14748"/>
    </source>
</evidence>
<dbReference type="UniPathway" id="UPA00098">
    <property type="reaction ID" value="UER00361"/>
</dbReference>
<dbReference type="GO" id="GO:0004735">
    <property type="term" value="F:pyrroline-5-carboxylate reductase activity"/>
    <property type="evidence" value="ECO:0007669"/>
    <property type="project" value="UniProtKB-UniRule"/>
</dbReference>
<comment type="subcellular location">
    <subcellularLocation>
        <location evidence="4">Cytoplasm</location>
    </subcellularLocation>
</comment>
<dbReference type="PIRSF" id="PIRSF000193">
    <property type="entry name" value="Pyrrol-5-carb_rd"/>
    <property type="match status" value="1"/>
</dbReference>
<evidence type="ECO:0000256" key="4">
    <source>
        <dbReference type="HAMAP-Rule" id="MF_01925"/>
    </source>
</evidence>
<dbReference type="Proteomes" id="UP000289411">
    <property type="component" value="Unassembled WGS sequence"/>
</dbReference>
<dbReference type="RefSeq" id="WP_129217546.1">
    <property type="nucleotide sequence ID" value="NZ_QYBC01000002.1"/>
</dbReference>
<dbReference type="NCBIfam" id="TIGR00112">
    <property type="entry name" value="proC"/>
    <property type="match status" value="1"/>
</dbReference>
<reference evidence="10 11" key="1">
    <citation type="submission" date="2018-09" db="EMBL/GenBank/DDBJ databases">
        <authorList>
            <person name="Grouzdev D.S."/>
            <person name="Krutkina M.S."/>
        </authorList>
    </citation>
    <scope>NUCLEOTIDE SEQUENCE [LARGE SCALE GENOMIC DNA]</scope>
    <source>
        <strain evidence="10 11">RmlP001</strain>
    </source>
</reference>
<protein>
    <recommendedName>
        <fullName evidence="4 5">Pyrroline-5-carboxylate reductase</fullName>
        <shortName evidence="4">P5C reductase</shortName>
        <shortName evidence="4">P5CR</shortName>
        <ecNumber evidence="4 5">1.5.1.2</ecNumber>
    </recommendedName>
    <alternativeName>
        <fullName evidence="4">PCA reductase</fullName>
    </alternativeName>
</protein>
<gene>
    <name evidence="4" type="primary">proC</name>
    <name evidence="10" type="ORF">D3272_02670</name>
</gene>
<feature type="binding site" evidence="6">
    <location>
        <position position="80"/>
    </location>
    <ligand>
        <name>NADPH</name>
        <dbReference type="ChEBI" id="CHEBI:57783"/>
    </ligand>
</feature>
<feature type="binding site" evidence="6">
    <location>
        <begin position="93"/>
        <end position="96"/>
    </location>
    <ligand>
        <name>NADP(+)</name>
        <dbReference type="ChEBI" id="CHEBI:58349"/>
    </ligand>
</feature>
<dbReference type="PANTHER" id="PTHR11645">
    <property type="entry name" value="PYRROLINE-5-CARBOXYLATE REDUCTASE"/>
    <property type="match status" value="1"/>
</dbReference>
<dbReference type="InterPro" id="IPR029036">
    <property type="entry name" value="P5CR_dimer"/>
</dbReference>
<dbReference type="SUPFAM" id="SSF48179">
    <property type="entry name" value="6-phosphogluconate dehydrogenase C-terminal domain-like"/>
    <property type="match status" value="1"/>
</dbReference>
<dbReference type="Gene3D" id="3.40.50.720">
    <property type="entry name" value="NAD(P)-binding Rossmann-like Domain"/>
    <property type="match status" value="1"/>
</dbReference>
<dbReference type="AlphaFoldDB" id="A0A4Q2RIX8"/>
<dbReference type="InterPro" id="IPR028939">
    <property type="entry name" value="P5C_Rdtase_cat_N"/>
</dbReference>
<evidence type="ECO:0000313" key="10">
    <source>
        <dbReference type="EMBL" id="RYB07005.1"/>
    </source>
</evidence>
<keyword evidence="2 4" id="KW-0521">NADP</keyword>
<keyword evidence="4" id="KW-0028">Amino-acid biosynthesis</keyword>
<dbReference type="OrthoDB" id="9805754at2"/>
<dbReference type="HAMAP" id="MF_01925">
    <property type="entry name" value="P5C_reductase"/>
    <property type="match status" value="1"/>
</dbReference>
<organism evidence="10 11">
    <name type="scientific">Lichenibacterium ramalinae</name>
    <dbReference type="NCBI Taxonomy" id="2316527"/>
    <lineage>
        <taxon>Bacteria</taxon>
        <taxon>Pseudomonadati</taxon>
        <taxon>Pseudomonadota</taxon>
        <taxon>Alphaproteobacteria</taxon>
        <taxon>Hyphomicrobiales</taxon>
        <taxon>Lichenihabitantaceae</taxon>
        <taxon>Lichenibacterium</taxon>
    </lineage>
</organism>
<feature type="domain" description="Pyrroline-5-carboxylate reductase catalytic N-terminal" evidence="8">
    <location>
        <begin position="32"/>
        <end position="122"/>
    </location>
</feature>
<feature type="compositionally biased region" description="Polar residues" evidence="7">
    <location>
        <begin position="13"/>
        <end position="23"/>
    </location>
</feature>
<evidence type="ECO:0000256" key="3">
    <source>
        <dbReference type="ARBA" id="ARBA00023002"/>
    </source>
</evidence>
<dbReference type="FunFam" id="1.10.3730.10:FF:000001">
    <property type="entry name" value="Pyrroline-5-carboxylate reductase"/>
    <property type="match status" value="1"/>
</dbReference>
<comment type="pathway">
    <text evidence="4">Amino-acid biosynthesis; L-proline biosynthesis; L-proline from L-glutamate 5-semialdehyde: step 1/1.</text>
</comment>
<feature type="region of interest" description="Disordered" evidence="7">
    <location>
        <begin position="1"/>
        <end position="28"/>
    </location>
</feature>
<keyword evidence="3 4" id="KW-0560">Oxidoreductase</keyword>
<keyword evidence="11" id="KW-1185">Reference proteome</keyword>
<evidence type="ECO:0000256" key="7">
    <source>
        <dbReference type="SAM" id="MobiDB-lite"/>
    </source>
</evidence>
<comment type="catalytic activity">
    <reaction evidence="4">
        <text>L-proline + NAD(+) = (S)-1-pyrroline-5-carboxylate + NADH + 2 H(+)</text>
        <dbReference type="Rhea" id="RHEA:14105"/>
        <dbReference type="ChEBI" id="CHEBI:15378"/>
        <dbReference type="ChEBI" id="CHEBI:17388"/>
        <dbReference type="ChEBI" id="CHEBI:57540"/>
        <dbReference type="ChEBI" id="CHEBI:57945"/>
        <dbReference type="ChEBI" id="CHEBI:60039"/>
        <dbReference type="EC" id="1.5.1.2"/>
    </reaction>
</comment>
<dbReference type="EC" id="1.5.1.2" evidence="4 5"/>
<evidence type="ECO:0000256" key="5">
    <source>
        <dbReference type="NCBIfam" id="TIGR00112"/>
    </source>
</evidence>
<dbReference type="InterPro" id="IPR008927">
    <property type="entry name" value="6-PGluconate_DH-like_C_sf"/>
</dbReference>
<dbReference type="GO" id="GO:0055129">
    <property type="term" value="P:L-proline biosynthetic process"/>
    <property type="evidence" value="ECO:0007669"/>
    <property type="project" value="UniProtKB-UniRule"/>
</dbReference>
<reference evidence="10 11" key="2">
    <citation type="submission" date="2019-02" db="EMBL/GenBank/DDBJ databases">
        <title>'Lichenibacterium ramalinii' gen. nov. sp. nov., 'Lichenibacterium minor' gen. nov. sp. nov.</title>
        <authorList>
            <person name="Pankratov T."/>
        </authorList>
    </citation>
    <scope>NUCLEOTIDE SEQUENCE [LARGE SCALE GENOMIC DNA]</scope>
    <source>
        <strain evidence="10 11">RmlP001</strain>
    </source>
</reference>
<dbReference type="Pfam" id="PF14748">
    <property type="entry name" value="P5CR_dimer"/>
    <property type="match status" value="1"/>
</dbReference>